<evidence type="ECO:0000256" key="13">
    <source>
        <dbReference type="SAM" id="MobiDB-lite"/>
    </source>
</evidence>
<feature type="binding site" evidence="12">
    <location>
        <position position="588"/>
    </location>
    <ligand>
        <name>Ca(2+)</name>
        <dbReference type="ChEBI" id="CHEBI:29108"/>
        <label>1</label>
    </ligand>
</feature>
<evidence type="ECO:0000256" key="1">
    <source>
        <dbReference type="ARBA" id="ARBA00004141"/>
    </source>
</evidence>
<keyword evidence="8 12" id="KW-0106">Calcium</keyword>
<evidence type="ECO:0000256" key="8">
    <source>
        <dbReference type="ARBA" id="ARBA00022837"/>
    </source>
</evidence>
<evidence type="ECO:0000256" key="9">
    <source>
        <dbReference type="ARBA" id="ARBA00022989"/>
    </source>
</evidence>
<evidence type="ECO:0000256" key="3">
    <source>
        <dbReference type="ARBA" id="ARBA00009753"/>
    </source>
</evidence>
<comment type="similarity">
    <text evidence="2">Belongs to the MLO family.</text>
</comment>
<feature type="transmembrane region" description="Helical" evidence="14">
    <location>
        <begin position="276"/>
        <end position="293"/>
    </location>
</feature>
<comment type="similarity">
    <text evidence="3">Belongs to the parvalbumin family.</text>
</comment>
<gene>
    <name evidence="16" type="ORF">GTHE00462_LOCUS13058</name>
</gene>
<dbReference type="Pfam" id="PF13499">
    <property type="entry name" value="EF-hand_7"/>
    <property type="match status" value="1"/>
</dbReference>
<organism evidence="16">
    <name type="scientific">Guillardia theta</name>
    <name type="common">Cryptophyte</name>
    <name type="synonym">Cryptomonas phi</name>
    <dbReference type="NCBI Taxonomy" id="55529"/>
    <lineage>
        <taxon>Eukaryota</taxon>
        <taxon>Cryptophyceae</taxon>
        <taxon>Pyrenomonadales</taxon>
        <taxon>Geminigeraceae</taxon>
        <taxon>Guillardia</taxon>
    </lineage>
</organism>
<keyword evidence="10 14" id="KW-0472">Membrane</keyword>
<evidence type="ECO:0000259" key="15">
    <source>
        <dbReference type="PROSITE" id="PS50222"/>
    </source>
</evidence>
<feature type="domain" description="EF-hand" evidence="15">
    <location>
        <begin position="647"/>
        <end position="666"/>
    </location>
</feature>
<feature type="transmembrane region" description="Helical" evidence="14">
    <location>
        <begin position="30"/>
        <end position="48"/>
    </location>
</feature>
<proteinExistence type="inferred from homology"/>
<dbReference type="GO" id="GO:0043226">
    <property type="term" value="C:organelle"/>
    <property type="evidence" value="ECO:0007669"/>
    <property type="project" value="UniProtKB-ARBA"/>
</dbReference>
<feature type="binding site" evidence="12">
    <location>
        <position position="620"/>
    </location>
    <ligand>
        <name>Ca(2+)</name>
        <dbReference type="ChEBI" id="CHEBI:29108"/>
        <label>1</label>
    </ligand>
</feature>
<dbReference type="InterPro" id="IPR002048">
    <property type="entry name" value="EF_hand_dom"/>
</dbReference>
<dbReference type="InterPro" id="IPR018247">
    <property type="entry name" value="EF_Hand_1_Ca_BS"/>
</dbReference>
<evidence type="ECO:0000256" key="10">
    <source>
        <dbReference type="ARBA" id="ARBA00023136"/>
    </source>
</evidence>
<keyword evidence="7" id="KW-0611">Plant defense</keyword>
<dbReference type="FunFam" id="1.10.238.10:FF:000178">
    <property type="entry name" value="Calmodulin-2 A"/>
    <property type="match status" value="1"/>
</dbReference>
<keyword evidence="5 12" id="KW-0479">Metal-binding</keyword>
<dbReference type="EMBL" id="HBKN01016630">
    <property type="protein sequence ID" value="CAE2295231.1"/>
    <property type="molecule type" value="Transcribed_RNA"/>
</dbReference>
<evidence type="ECO:0000256" key="2">
    <source>
        <dbReference type="ARBA" id="ARBA00006574"/>
    </source>
</evidence>
<protein>
    <recommendedName>
        <fullName evidence="15">EF-hand domain-containing protein</fullName>
    </recommendedName>
</protein>
<dbReference type="PANTHER" id="PTHR11653">
    <property type="entry name" value="PARVALBUMIN ALPHA"/>
    <property type="match status" value="1"/>
</dbReference>
<dbReference type="Pfam" id="PF03094">
    <property type="entry name" value="Mlo"/>
    <property type="match status" value="1"/>
</dbReference>
<evidence type="ECO:0000256" key="11">
    <source>
        <dbReference type="ARBA" id="ARBA00023265"/>
    </source>
</evidence>
<dbReference type="PANTHER" id="PTHR11653:SF10">
    <property type="entry name" value="EF-HAND DOMAIN-CONTAINING PROTEIN"/>
    <property type="match status" value="1"/>
</dbReference>
<feature type="transmembrane region" description="Helical" evidence="14">
    <location>
        <begin position="69"/>
        <end position="87"/>
    </location>
</feature>
<feature type="binding site" evidence="12">
    <location>
        <position position="586"/>
    </location>
    <ligand>
        <name>Ca(2+)</name>
        <dbReference type="ChEBI" id="CHEBI:29108"/>
        <label>1</label>
    </ligand>
</feature>
<sequence>MDLFSSQSWTFFGIHDASNSVLLQEGAEEFNIWPFLLISVILILSILFDTCKEVIESNTPEAFEPIMDAFFSELATLGFIGAIAFTLTYNFQKSCEGACSIMQRLSEKFLGEPGELQEIFEGLHFLLFAVSVVFIFTVLILLRVTLLKSKQWADWEYELTKSKSYTQKQPESGKDTLETKKKNFLQSAGYSGSLFDLMSFNVDTTRNEWKHSGTLYGEWIKPDRMARSEFYRLRHRFIQDHQECVETIIPLEFDFGMYLKLTLAHTYAKIIEIKPVDWLVLWILFGVVFFAYYLEPLAIIFTFIAVEFLVLVSAIALQKKLINIRYEMLPPMLDPFSQSSADFEQEESSATSPLLDNNEIHEDPPEQAGENKKKQNQLHIQFLGEPKYQRRSSLHISKPNNPISAMFSSQRLNRHQQLFWFGSHGPSVMVHACKLLLFGSVINLAVVFVELQAALPAERKLLVLGLALVSPVLTLLTMPLTIQTLNLVTNIEHMKSEKILVEVIKHQKFQKQRKVMQMLSSLQFFIDKAEAFATESATSGAAEGSAAHTLFKANEVKSSFEKLINNRKTRHMVDDLRELFSSFDQDNSGAIEREELGQLLQCMGQSKSEDEVDRLFNLMDADGSGDVDFEEFCIVILHNRETKKSLDPRSIAERMWKLFDKDGDGR</sequence>
<dbReference type="GO" id="GO:0005509">
    <property type="term" value="F:calcium ion binding"/>
    <property type="evidence" value="ECO:0007669"/>
    <property type="project" value="InterPro"/>
</dbReference>
<dbReference type="CDD" id="cd00051">
    <property type="entry name" value="EFh"/>
    <property type="match status" value="1"/>
</dbReference>
<feature type="domain" description="EF-hand" evidence="15">
    <location>
        <begin position="571"/>
        <end position="606"/>
    </location>
</feature>
<dbReference type="GO" id="GO:0016020">
    <property type="term" value="C:membrane"/>
    <property type="evidence" value="ECO:0007669"/>
    <property type="project" value="UniProtKB-SubCell"/>
</dbReference>
<keyword evidence="9 14" id="KW-1133">Transmembrane helix</keyword>
<dbReference type="Gene3D" id="1.10.238.10">
    <property type="entry name" value="EF-hand"/>
    <property type="match status" value="1"/>
</dbReference>
<feature type="binding site" evidence="12">
    <location>
        <position position="595"/>
    </location>
    <ligand>
        <name>Ca(2+)</name>
        <dbReference type="ChEBI" id="CHEBI:29108"/>
        <label>1</label>
    </ligand>
</feature>
<feature type="transmembrane region" description="Helical" evidence="14">
    <location>
        <begin position="123"/>
        <end position="142"/>
    </location>
</feature>
<evidence type="ECO:0000256" key="12">
    <source>
        <dbReference type="PIRSR" id="PIRSR608080-1"/>
    </source>
</evidence>
<evidence type="ECO:0000256" key="6">
    <source>
        <dbReference type="ARBA" id="ARBA00022737"/>
    </source>
</evidence>
<evidence type="ECO:0000256" key="7">
    <source>
        <dbReference type="ARBA" id="ARBA00022821"/>
    </source>
</evidence>
<feature type="region of interest" description="Disordered" evidence="13">
    <location>
        <begin position="347"/>
        <end position="372"/>
    </location>
</feature>
<dbReference type="PROSITE" id="PS50222">
    <property type="entry name" value="EF_HAND_2"/>
    <property type="match status" value="3"/>
</dbReference>
<dbReference type="GO" id="GO:0006952">
    <property type="term" value="P:defense response"/>
    <property type="evidence" value="ECO:0007669"/>
    <property type="project" value="UniProtKB-KW"/>
</dbReference>
<evidence type="ECO:0000313" key="16">
    <source>
        <dbReference type="EMBL" id="CAE2295231.1"/>
    </source>
</evidence>
<feature type="binding site" evidence="12">
    <location>
        <position position="631"/>
    </location>
    <ligand>
        <name>Ca(2+)</name>
        <dbReference type="ChEBI" id="CHEBI:29108"/>
        <label>1</label>
    </ligand>
</feature>
<keyword evidence="11" id="KW-0568">Pathogenesis-related protein</keyword>
<dbReference type="AlphaFoldDB" id="A0A7S4KHV9"/>
<feature type="domain" description="EF-hand" evidence="15">
    <location>
        <begin position="607"/>
        <end position="642"/>
    </location>
</feature>
<evidence type="ECO:0000256" key="4">
    <source>
        <dbReference type="ARBA" id="ARBA00022692"/>
    </source>
</evidence>
<evidence type="ECO:0000256" key="14">
    <source>
        <dbReference type="SAM" id="Phobius"/>
    </source>
</evidence>
<feature type="compositionally biased region" description="Basic and acidic residues" evidence="13">
    <location>
        <begin position="358"/>
        <end position="372"/>
    </location>
</feature>
<feature type="transmembrane region" description="Helical" evidence="14">
    <location>
        <begin position="435"/>
        <end position="455"/>
    </location>
</feature>
<keyword evidence="4 14" id="KW-0812">Transmembrane</keyword>
<dbReference type="InterPro" id="IPR004326">
    <property type="entry name" value="Mlo"/>
</dbReference>
<dbReference type="SMART" id="SM00054">
    <property type="entry name" value="EFh"/>
    <property type="match status" value="2"/>
</dbReference>
<feature type="binding site" evidence="12">
    <location>
        <position position="584"/>
    </location>
    <ligand>
        <name>Ca(2+)</name>
        <dbReference type="ChEBI" id="CHEBI:29108"/>
        <label>1</label>
    </ligand>
</feature>
<evidence type="ECO:0000256" key="5">
    <source>
        <dbReference type="ARBA" id="ARBA00022723"/>
    </source>
</evidence>
<keyword evidence="6" id="KW-0677">Repeat</keyword>
<comment type="subcellular location">
    <subcellularLocation>
        <location evidence="1">Membrane</location>
        <topology evidence="1">Multi-pass membrane protein</topology>
    </subcellularLocation>
</comment>
<dbReference type="PROSITE" id="PS00018">
    <property type="entry name" value="EF_HAND_1"/>
    <property type="match status" value="2"/>
</dbReference>
<reference evidence="16" key="1">
    <citation type="submission" date="2021-01" db="EMBL/GenBank/DDBJ databases">
        <authorList>
            <person name="Corre E."/>
            <person name="Pelletier E."/>
            <person name="Niang G."/>
            <person name="Scheremetjew M."/>
            <person name="Finn R."/>
            <person name="Kale V."/>
            <person name="Holt S."/>
            <person name="Cochrane G."/>
            <person name="Meng A."/>
            <person name="Brown T."/>
            <person name="Cohen L."/>
        </authorList>
    </citation>
    <scope>NUCLEOTIDE SEQUENCE</scope>
    <source>
        <strain evidence="16">CCMP 2712</strain>
    </source>
</reference>
<feature type="binding site" evidence="12">
    <location>
        <position position="622"/>
    </location>
    <ligand>
        <name>Ca(2+)</name>
        <dbReference type="ChEBI" id="CHEBI:29108"/>
        <label>1</label>
    </ligand>
</feature>
<dbReference type="InterPro" id="IPR011992">
    <property type="entry name" value="EF-hand-dom_pair"/>
</dbReference>
<accession>A0A7S4KHV9</accession>
<dbReference type="InterPro" id="IPR008080">
    <property type="entry name" value="Parvalbumin"/>
</dbReference>
<dbReference type="SUPFAM" id="SSF47473">
    <property type="entry name" value="EF-hand"/>
    <property type="match status" value="1"/>
</dbReference>
<feature type="transmembrane region" description="Helical" evidence="14">
    <location>
        <begin position="461"/>
        <end position="488"/>
    </location>
</feature>
<name>A0A7S4KHV9_GUITH</name>